<dbReference type="EMBL" id="FN543104">
    <property type="protein sequence ID" value="CBA27753.1"/>
    <property type="molecule type" value="Genomic_DNA"/>
</dbReference>
<evidence type="ECO:0000256" key="1">
    <source>
        <dbReference type="SAM" id="SignalP"/>
    </source>
</evidence>
<feature type="chain" id="PRO_5003003790" description="Ice-binding protein C-terminal domain-containing protein" evidence="1">
    <location>
        <begin position="22"/>
        <end position="195"/>
    </location>
</feature>
<accession>C9Y8D5</accession>
<sequence>MKFKKSILAAAVALTAFGANAATYSLPAGSGELLNPNTFNWSFSSVAADPAATLGFVIDGYRTLDGMNTYADFFVLKINGTEIGSGSFNLGGGGFSAWSGPGTAVTSNTGTSIGGNGGTTTISGVTFALNAGINNITFSYSPVGYANNGGQSFQDEAWGISSAQVTAVPEPESYAMLLAGLGLMGAIARRRSKAA</sequence>
<feature type="domain" description="Ice-binding protein C-terminal" evidence="2">
    <location>
        <begin position="167"/>
        <end position="191"/>
    </location>
</feature>
<dbReference type="InterPro" id="IPR013424">
    <property type="entry name" value="Ice-binding_C"/>
</dbReference>
<gene>
    <name evidence="3" type="ORF">Csp_A03860</name>
</gene>
<protein>
    <recommendedName>
        <fullName evidence="2">Ice-binding protein C-terminal domain-containing protein</fullName>
    </recommendedName>
</protein>
<dbReference type="Pfam" id="PF07589">
    <property type="entry name" value="PEP-CTERM"/>
    <property type="match status" value="1"/>
</dbReference>
<dbReference type="AlphaFoldDB" id="C9Y8D5"/>
<dbReference type="NCBIfam" id="TIGR02595">
    <property type="entry name" value="PEP_CTERM"/>
    <property type="match status" value="1"/>
</dbReference>
<organism evidence="3">
    <name type="scientific">Curvibacter symbiont subsp. Hydra magnipapillata</name>
    <dbReference type="NCBI Taxonomy" id="667019"/>
    <lineage>
        <taxon>Bacteria</taxon>
        <taxon>Pseudomonadati</taxon>
        <taxon>Pseudomonadota</taxon>
        <taxon>Betaproteobacteria</taxon>
        <taxon>Burkholderiales</taxon>
        <taxon>Comamonadaceae</taxon>
        <taxon>Curvibacter</taxon>
    </lineage>
</organism>
<evidence type="ECO:0000313" key="3">
    <source>
        <dbReference type="EMBL" id="CBA27753.1"/>
    </source>
</evidence>
<feature type="signal peptide" evidence="1">
    <location>
        <begin position="1"/>
        <end position="21"/>
    </location>
</feature>
<name>C9Y8D5_CURXX</name>
<evidence type="ECO:0000259" key="2">
    <source>
        <dbReference type="Pfam" id="PF07589"/>
    </source>
</evidence>
<keyword evidence="1" id="KW-0732">Signal</keyword>
<reference evidence="3" key="1">
    <citation type="journal article" date="2010" name="Nature">
        <title>The dynamic genome of Hydra.</title>
        <authorList>
            <person name="Chapman J.A."/>
            <person name="Kirkness E.F."/>
            <person name="Simakov O."/>
            <person name="Hampson S.E."/>
            <person name="Mitros T."/>
            <person name="Weinmaier T."/>
            <person name="Rattei T."/>
            <person name="Balasubramanian P.G."/>
            <person name="Borman J."/>
            <person name="Busam D."/>
            <person name="Disbennett K."/>
            <person name="Pfannkoch C."/>
            <person name="Sumin N."/>
            <person name="Sutton G."/>
            <person name="Viswanathan L."/>
            <person name="Walenz B."/>
            <person name="Goodstein D.M."/>
            <person name="Hellsten U."/>
            <person name="Kawashima T."/>
            <person name="Prochnik S.E."/>
            <person name="Putnam N.H."/>
            <person name="Shu S."/>
            <person name="Blumberg B."/>
            <person name="Dana C.E."/>
            <person name="Gee L."/>
            <person name="Kibler D.F."/>
            <person name="Law L."/>
            <person name="Lindgens D."/>
            <person name="Martinez D.E."/>
            <person name="Peng J."/>
            <person name="Wigge P.A."/>
            <person name="Bertulat B."/>
            <person name="Guder C."/>
            <person name="Nakamura Y."/>
            <person name="Ozbek S."/>
            <person name="Watanabe H."/>
            <person name="Khalturin K."/>
            <person name="Hemmrich G."/>
            <person name="Franke A."/>
            <person name="Augustin R."/>
            <person name="Fraune S."/>
            <person name="Hayakawa E."/>
            <person name="Hayakawa S."/>
            <person name="Hirose M."/>
            <person name="Hwang J."/>
            <person name="Ikeo K."/>
            <person name="Nishimiya-Fujisawa C."/>
            <person name="Ogura A."/>
            <person name="Takahashi T."/>
            <person name="Steinmetz P.R."/>
            <person name="Zhang X."/>
            <person name="Aufschnaiter R."/>
            <person name="Eder M.K."/>
            <person name="Gorny A.K."/>
            <person name="Salvenmoser W."/>
            <person name="Heimberg A.M."/>
            <person name="Wheeler B.M."/>
            <person name="Peterson K.J."/>
            <person name="Boettger A."/>
            <person name="Tischler P."/>
            <person name="Wolf A."/>
            <person name="Gojobori T."/>
            <person name="Remington K.A."/>
            <person name="Strausberg R.L."/>
            <person name="Venter J."/>
            <person name="Technau U."/>
            <person name="Hobmayer B."/>
            <person name="Bosch T.C."/>
            <person name="Holstein T.W."/>
            <person name="Fujisawa T."/>
            <person name="Bode H.R."/>
            <person name="David C.N."/>
            <person name="Rokhsar D.S."/>
            <person name="Steele R.E."/>
        </authorList>
    </citation>
    <scope>NUCLEOTIDE SEQUENCE</scope>
</reference>
<proteinExistence type="predicted"/>